<proteinExistence type="predicted"/>
<dbReference type="Proteomes" id="UP001175211">
    <property type="component" value="Unassembled WGS sequence"/>
</dbReference>
<keyword evidence="2" id="KW-1185">Reference proteome</keyword>
<comment type="caution">
    <text evidence="1">The sequence shown here is derived from an EMBL/GenBank/DDBJ whole genome shotgun (WGS) entry which is preliminary data.</text>
</comment>
<dbReference type="EMBL" id="JAUEPS010000023">
    <property type="protein sequence ID" value="KAK0457132.1"/>
    <property type="molecule type" value="Genomic_DNA"/>
</dbReference>
<gene>
    <name evidence="1" type="ORF">EV420DRAFT_1644287</name>
</gene>
<dbReference type="AlphaFoldDB" id="A0AA39K9N0"/>
<reference evidence="1" key="1">
    <citation type="submission" date="2023-06" db="EMBL/GenBank/DDBJ databases">
        <authorList>
            <consortium name="Lawrence Berkeley National Laboratory"/>
            <person name="Ahrendt S."/>
            <person name="Sahu N."/>
            <person name="Indic B."/>
            <person name="Wong-Bajracharya J."/>
            <person name="Merenyi Z."/>
            <person name="Ke H.-M."/>
            <person name="Monk M."/>
            <person name="Kocsube S."/>
            <person name="Drula E."/>
            <person name="Lipzen A."/>
            <person name="Balint B."/>
            <person name="Henrissat B."/>
            <person name="Andreopoulos B."/>
            <person name="Martin F.M."/>
            <person name="Harder C.B."/>
            <person name="Rigling D."/>
            <person name="Ford K.L."/>
            <person name="Foster G.D."/>
            <person name="Pangilinan J."/>
            <person name="Papanicolaou A."/>
            <person name="Barry K."/>
            <person name="LaButti K."/>
            <person name="Viragh M."/>
            <person name="Koriabine M."/>
            <person name="Yan M."/>
            <person name="Riley R."/>
            <person name="Champramary S."/>
            <person name="Plett K.L."/>
            <person name="Tsai I.J."/>
            <person name="Slot J."/>
            <person name="Sipos G."/>
            <person name="Plett J."/>
            <person name="Nagy L.G."/>
            <person name="Grigoriev I.V."/>
        </authorList>
    </citation>
    <scope>NUCLEOTIDE SEQUENCE</scope>
    <source>
        <strain evidence="1">CCBAS 213</strain>
    </source>
</reference>
<organism evidence="1 2">
    <name type="scientific">Armillaria tabescens</name>
    <name type="common">Ringless honey mushroom</name>
    <name type="synonym">Agaricus tabescens</name>
    <dbReference type="NCBI Taxonomy" id="1929756"/>
    <lineage>
        <taxon>Eukaryota</taxon>
        <taxon>Fungi</taxon>
        <taxon>Dikarya</taxon>
        <taxon>Basidiomycota</taxon>
        <taxon>Agaricomycotina</taxon>
        <taxon>Agaricomycetes</taxon>
        <taxon>Agaricomycetidae</taxon>
        <taxon>Agaricales</taxon>
        <taxon>Marasmiineae</taxon>
        <taxon>Physalacriaceae</taxon>
        <taxon>Desarmillaria</taxon>
    </lineage>
</organism>
<dbReference type="RefSeq" id="XP_060329447.1">
    <property type="nucleotide sequence ID" value="XM_060477625.1"/>
</dbReference>
<evidence type="ECO:0000313" key="1">
    <source>
        <dbReference type="EMBL" id="KAK0457132.1"/>
    </source>
</evidence>
<dbReference type="GeneID" id="85361173"/>
<accession>A0AA39K9N0</accession>
<evidence type="ECO:0000313" key="2">
    <source>
        <dbReference type="Proteomes" id="UP001175211"/>
    </source>
</evidence>
<sequence>MDRKPLAAKRLFAHRYAAADADTRPLNAQSARDRVKKRYLFDILPEHPQTRDKNRFVSTLDVRHIQTTDIHDLSFYKKPRVHTTKSGDSSFQIDYATDVLNVSSKYLVFPPRTEGFLYYHHQRDSLPGEVRFCLANSLDTNTGMDLLLPNGLPWSIPLWYIVSAPKYENLLRKLVADGLVSTEQVTRCKWMFPLAWARRRRRVTVLMRWNDVFAVPLDAKTVKIWIAGEKAKKEVVLWTERILGQYAGKSTGCVHARIEQDPIREVDVVNVFKVQKAAGEVPLSLNSRVKPSLSRSNLLVENAPIRAVSLRQ</sequence>
<protein>
    <submittedName>
        <fullName evidence="1">Uncharacterized protein</fullName>
    </submittedName>
</protein>
<name>A0AA39K9N0_ARMTA</name>